<dbReference type="Pfam" id="PF00005">
    <property type="entry name" value="ABC_tran"/>
    <property type="match status" value="1"/>
</dbReference>
<dbReference type="InterPro" id="IPR046342">
    <property type="entry name" value="CBS_dom_sf"/>
</dbReference>
<keyword evidence="8" id="KW-0472">Membrane</keyword>
<keyword evidence="12" id="KW-1185">Reference proteome</keyword>
<keyword evidence="5" id="KW-0029">Amino-acid transport</keyword>
<dbReference type="Pfam" id="PF00571">
    <property type="entry name" value="CBS"/>
    <property type="match status" value="2"/>
</dbReference>
<name>A0A2N5M3L9_9BACI</name>
<dbReference type="PROSITE" id="PS50893">
    <property type="entry name" value="ABC_TRANSPORTER_2"/>
    <property type="match status" value="1"/>
</dbReference>
<dbReference type="InterPro" id="IPR017871">
    <property type="entry name" value="ABC_transporter-like_CS"/>
</dbReference>
<dbReference type="PANTHER" id="PTHR43869:SF1">
    <property type="entry name" value="GLYCINE BETAINE_PROLINE BETAINE TRANSPORT SYSTEM ATP-BINDING PROTEIN PROV"/>
    <property type="match status" value="1"/>
</dbReference>
<sequence>MITFKHVEKKYPDGFIALKDIDFEIKEGELVALIGPSGCGKTTTMRMINRLTEPTSGQIFINEEDISNIDPVQLRRNIGYVIQQIGLLPHMTIEDNITLVPRLKGWDKDRYAAKVDELLNLVGLDPETYKSRFPSDLSGGQQQRVGVIRALAAEPPIILMDEPFSALDPISREQLQDELVQLQENIKKTIVFVTHDMDEAIKIADRIAIMKDGEIIQFDTPERILRHPINDFVRGFIGEERLDGAVNSVPSAEDLMIKKIITSRPSRGLAQALKMMRTYKVDSLLVTDNINRLLGIATIDDVERDYHNEEKTLEDIMRTDFHTVNADTPYTDVAALFAGGAASIPVVSNGKLSGLITRSTMMRGLAGMKTGPGEGGSVHEGE</sequence>
<comment type="catalytic activity">
    <reaction evidence="8">
        <text>a quaternary ammonium(out) + ATP + H2O = a quaternary ammonium(in) + ADP + phosphate + H(+)</text>
        <dbReference type="Rhea" id="RHEA:11036"/>
        <dbReference type="ChEBI" id="CHEBI:15377"/>
        <dbReference type="ChEBI" id="CHEBI:15378"/>
        <dbReference type="ChEBI" id="CHEBI:30616"/>
        <dbReference type="ChEBI" id="CHEBI:35267"/>
        <dbReference type="ChEBI" id="CHEBI:43474"/>
        <dbReference type="ChEBI" id="CHEBI:456216"/>
    </reaction>
</comment>
<evidence type="ECO:0000256" key="6">
    <source>
        <dbReference type="ARBA" id="ARBA00023122"/>
    </source>
</evidence>
<keyword evidence="2 8" id="KW-0813">Transport</keyword>
<evidence type="ECO:0000259" key="10">
    <source>
        <dbReference type="PROSITE" id="PS51371"/>
    </source>
</evidence>
<dbReference type="EC" id="7.6.2.9" evidence="8"/>
<dbReference type="SMART" id="SM00116">
    <property type="entry name" value="CBS"/>
    <property type="match status" value="2"/>
</dbReference>
<reference evidence="11 12" key="1">
    <citation type="submission" date="2017-11" db="EMBL/GenBank/DDBJ databases">
        <title>Comparitive Functional Genomics of Dry Heat Resistant strains isolated from the Viking Spacecraft.</title>
        <authorList>
            <person name="Seuylemezian A."/>
            <person name="Cooper K."/>
            <person name="Vaishampayan P."/>
        </authorList>
    </citation>
    <scope>NUCLEOTIDE SEQUENCE [LARGE SCALE GENOMIC DNA]</scope>
    <source>
        <strain evidence="11 12">V1-29</strain>
    </source>
</reference>
<dbReference type="CDD" id="cd03295">
    <property type="entry name" value="ABC_OpuCA_Osmoprotection"/>
    <property type="match status" value="1"/>
</dbReference>
<dbReference type="RefSeq" id="WP_101643813.1">
    <property type="nucleotide sequence ID" value="NZ_PGUY01000048.1"/>
</dbReference>
<proteinExistence type="inferred from homology"/>
<dbReference type="Gene3D" id="3.40.50.300">
    <property type="entry name" value="P-loop containing nucleotide triphosphate hydrolases"/>
    <property type="match status" value="1"/>
</dbReference>
<comment type="subunit">
    <text evidence="8">The complex is probably composed of two ATP-binding proteins, two transmembrane proteins and a solute-binding protein.</text>
</comment>
<gene>
    <name evidence="11" type="ORF">CUU66_15690</name>
</gene>
<evidence type="ECO:0000256" key="2">
    <source>
        <dbReference type="ARBA" id="ARBA00022448"/>
    </source>
</evidence>
<dbReference type="GO" id="GO:0031460">
    <property type="term" value="P:glycine betaine transport"/>
    <property type="evidence" value="ECO:0007669"/>
    <property type="project" value="InterPro"/>
</dbReference>
<feature type="domain" description="ABC transporter" evidence="9">
    <location>
        <begin position="2"/>
        <end position="237"/>
    </location>
</feature>
<dbReference type="InterPro" id="IPR003593">
    <property type="entry name" value="AAA+_ATPase"/>
</dbReference>
<feature type="domain" description="CBS" evidence="10">
    <location>
        <begin position="317"/>
        <end position="373"/>
    </location>
</feature>
<dbReference type="PANTHER" id="PTHR43869">
    <property type="entry name" value="GLYCINE BETAINE/PROLINE BETAINE TRANSPORT SYSTEM ATP-BINDING PROTEIN PROV"/>
    <property type="match status" value="1"/>
</dbReference>
<dbReference type="Proteomes" id="UP000234748">
    <property type="component" value="Unassembled WGS sequence"/>
</dbReference>
<comment type="similarity">
    <text evidence="1 8">Belongs to the ABC transporter superfamily.</text>
</comment>
<comment type="caution">
    <text evidence="11">The sequence shown here is derived from an EMBL/GenBank/DDBJ whole genome shotgun (WGS) entry which is preliminary data.</text>
</comment>
<dbReference type="PROSITE" id="PS00211">
    <property type="entry name" value="ABC_TRANSPORTER_1"/>
    <property type="match status" value="1"/>
</dbReference>
<evidence type="ECO:0000313" key="12">
    <source>
        <dbReference type="Proteomes" id="UP000234748"/>
    </source>
</evidence>
<dbReference type="SMART" id="SM00382">
    <property type="entry name" value="AAA"/>
    <property type="match status" value="1"/>
</dbReference>
<evidence type="ECO:0000256" key="8">
    <source>
        <dbReference type="RuleBase" id="RU369116"/>
    </source>
</evidence>
<accession>A0A2N5M3L9</accession>
<dbReference type="OrthoDB" id="9802264at2"/>
<dbReference type="NCBIfam" id="TIGR01186">
    <property type="entry name" value="proV"/>
    <property type="match status" value="1"/>
</dbReference>
<dbReference type="InterPro" id="IPR000644">
    <property type="entry name" value="CBS_dom"/>
</dbReference>
<dbReference type="GO" id="GO:0016887">
    <property type="term" value="F:ATP hydrolysis activity"/>
    <property type="evidence" value="ECO:0007669"/>
    <property type="project" value="UniProtKB-UniRule"/>
</dbReference>
<dbReference type="SUPFAM" id="SSF52540">
    <property type="entry name" value="P-loop containing nucleoside triphosphate hydrolases"/>
    <property type="match status" value="1"/>
</dbReference>
<dbReference type="PROSITE" id="PS51371">
    <property type="entry name" value="CBS"/>
    <property type="match status" value="2"/>
</dbReference>
<protein>
    <recommendedName>
        <fullName evidence="8">Quaternary amine transport ATP-binding protein</fullName>
        <ecNumber evidence="8">7.6.2.9</ecNumber>
    </recommendedName>
</protein>
<dbReference type="GO" id="GO:0015418">
    <property type="term" value="F:ABC-type quaternary ammonium compound transporting activity"/>
    <property type="evidence" value="ECO:0007669"/>
    <property type="project" value="UniProtKB-EC"/>
</dbReference>
<feature type="domain" description="CBS" evidence="10">
    <location>
        <begin position="256"/>
        <end position="312"/>
    </location>
</feature>
<keyword evidence="8" id="KW-1003">Cell membrane</keyword>
<evidence type="ECO:0000256" key="1">
    <source>
        <dbReference type="ARBA" id="ARBA00005417"/>
    </source>
</evidence>
<dbReference type="SUPFAM" id="SSF54631">
    <property type="entry name" value="CBS-domain pair"/>
    <property type="match status" value="1"/>
</dbReference>
<dbReference type="InterPro" id="IPR003439">
    <property type="entry name" value="ABC_transporter-like_ATP-bd"/>
</dbReference>
<evidence type="ECO:0000256" key="5">
    <source>
        <dbReference type="ARBA" id="ARBA00022970"/>
    </source>
</evidence>
<organism evidence="11 12">
    <name type="scientific">Peribacillus deserti</name>
    <dbReference type="NCBI Taxonomy" id="673318"/>
    <lineage>
        <taxon>Bacteria</taxon>
        <taxon>Bacillati</taxon>
        <taxon>Bacillota</taxon>
        <taxon>Bacilli</taxon>
        <taxon>Bacillales</taxon>
        <taxon>Bacillaceae</taxon>
        <taxon>Peribacillus</taxon>
    </lineage>
</organism>
<dbReference type="GO" id="GO:0006865">
    <property type="term" value="P:amino acid transport"/>
    <property type="evidence" value="ECO:0007669"/>
    <property type="project" value="UniProtKB-UniRule"/>
</dbReference>
<dbReference type="GO" id="GO:0005886">
    <property type="term" value="C:plasma membrane"/>
    <property type="evidence" value="ECO:0007669"/>
    <property type="project" value="UniProtKB-SubCell"/>
</dbReference>
<dbReference type="EMBL" id="PGUY01000048">
    <property type="protein sequence ID" value="PLT28932.1"/>
    <property type="molecule type" value="Genomic_DNA"/>
</dbReference>
<dbReference type="InterPro" id="IPR005892">
    <property type="entry name" value="Gly-betaine_transp_ATP-bd"/>
</dbReference>
<keyword evidence="6 7" id="KW-0129">CBS domain</keyword>
<dbReference type="InterPro" id="IPR027417">
    <property type="entry name" value="P-loop_NTPase"/>
</dbReference>
<keyword evidence="3 8" id="KW-0547">Nucleotide-binding</keyword>
<dbReference type="FunFam" id="3.40.50.300:FF:000201">
    <property type="entry name" value="Glycine betaine/L-proline ABC transporter ATP-binding protein"/>
    <property type="match status" value="1"/>
</dbReference>
<evidence type="ECO:0000259" key="9">
    <source>
        <dbReference type="PROSITE" id="PS50893"/>
    </source>
</evidence>
<evidence type="ECO:0000256" key="7">
    <source>
        <dbReference type="PROSITE-ProRule" id="PRU00703"/>
    </source>
</evidence>
<comment type="subcellular location">
    <subcellularLocation>
        <location evidence="8">Cell inner membrane</location>
        <topology evidence="8">Peripheral membrane protein</topology>
    </subcellularLocation>
</comment>
<dbReference type="GO" id="GO:0005524">
    <property type="term" value="F:ATP binding"/>
    <property type="evidence" value="ECO:0007669"/>
    <property type="project" value="UniProtKB-UniRule"/>
</dbReference>
<evidence type="ECO:0000313" key="11">
    <source>
        <dbReference type="EMBL" id="PLT28932.1"/>
    </source>
</evidence>
<dbReference type="InterPro" id="IPR051921">
    <property type="entry name" value="ABC_osmolyte_uptake_ATP-bind"/>
</dbReference>
<dbReference type="AlphaFoldDB" id="A0A2N5M3L9"/>
<keyword evidence="4 8" id="KW-0067">ATP-binding</keyword>
<evidence type="ECO:0000256" key="3">
    <source>
        <dbReference type="ARBA" id="ARBA00022741"/>
    </source>
</evidence>
<dbReference type="GO" id="GO:0006970">
    <property type="term" value="P:response to osmotic stress"/>
    <property type="evidence" value="ECO:0007669"/>
    <property type="project" value="UniProtKB-ARBA"/>
</dbReference>
<dbReference type="Gene3D" id="3.10.580.10">
    <property type="entry name" value="CBS-domain"/>
    <property type="match status" value="1"/>
</dbReference>
<evidence type="ECO:0000256" key="4">
    <source>
        <dbReference type="ARBA" id="ARBA00022840"/>
    </source>
</evidence>
<keyword evidence="8" id="KW-0997">Cell inner membrane</keyword>